<dbReference type="EMBL" id="KV907498">
    <property type="protein sequence ID" value="OOF96506.1"/>
    <property type="molecule type" value="Genomic_DNA"/>
</dbReference>
<gene>
    <name evidence="2" type="ORF">ASPCADRAFT_47600</name>
</gene>
<protein>
    <submittedName>
        <fullName evidence="2">Uncharacterized protein</fullName>
    </submittedName>
</protein>
<dbReference type="VEuPathDB" id="FungiDB:ASPCADRAFT_47600"/>
<dbReference type="AlphaFoldDB" id="A0A1R3RPT9"/>
<dbReference type="OrthoDB" id="4755094at2759"/>
<feature type="coiled-coil region" evidence="1">
    <location>
        <begin position="16"/>
        <end position="43"/>
    </location>
</feature>
<proteinExistence type="predicted"/>
<dbReference type="OMA" id="LPEICED"/>
<reference evidence="3" key="1">
    <citation type="journal article" date="2017" name="Genome Biol.">
        <title>Comparative genomics reveals high biological diversity and specific adaptations in the industrially and medically important fungal genus Aspergillus.</title>
        <authorList>
            <person name="de Vries R.P."/>
            <person name="Riley R."/>
            <person name="Wiebenga A."/>
            <person name="Aguilar-Osorio G."/>
            <person name="Amillis S."/>
            <person name="Uchima C.A."/>
            <person name="Anderluh G."/>
            <person name="Asadollahi M."/>
            <person name="Askin M."/>
            <person name="Barry K."/>
            <person name="Battaglia E."/>
            <person name="Bayram O."/>
            <person name="Benocci T."/>
            <person name="Braus-Stromeyer S.A."/>
            <person name="Caldana C."/>
            <person name="Canovas D."/>
            <person name="Cerqueira G.C."/>
            <person name="Chen F."/>
            <person name="Chen W."/>
            <person name="Choi C."/>
            <person name="Clum A."/>
            <person name="Dos Santos R.A."/>
            <person name="Damasio A.R."/>
            <person name="Diallinas G."/>
            <person name="Emri T."/>
            <person name="Fekete E."/>
            <person name="Flipphi M."/>
            <person name="Freyberg S."/>
            <person name="Gallo A."/>
            <person name="Gournas C."/>
            <person name="Habgood R."/>
            <person name="Hainaut M."/>
            <person name="Harispe M.L."/>
            <person name="Henrissat B."/>
            <person name="Hilden K.S."/>
            <person name="Hope R."/>
            <person name="Hossain A."/>
            <person name="Karabika E."/>
            <person name="Karaffa L."/>
            <person name="Karanyi Z."/>
            <person name="Krasevec N."/>
            <person name="Kuo A."/>
            <person name="Kusch H."/>
            <person name="LaButti K."/>
            <person name="Lagendijk E.L."/>
            <person name="Lapidus A."/>
            <person name="Levasseur A."/>
            <person name="Lindquist E."/>
            <person name="Lipzen A."/>
            <person name="Logrieco A.F."/>
            <person name="MacCabe A."/>
            <person name="Maekelae M.R."/>
            <person name="Malavazi I."/>
            <person name="Melin P."/>
            <person name="Meyer V."/>
            <person name="Mielnichuk N."/>
            <person name="Miskei M."/>
            <person name="Molnar A.P."/>
            <person name="Mule G."/>
            <person name="Ngan C.Y."/>
            <person name="Orejas M."/>
            <person name="Orosz E."/>
            <person name="Ouedraogo J.P."/>
            <person name="Overkamp K.M."/>
            <person name="Park H.-S."/>
            <person name="Perrone G."/>
            <person name="Piumi F."/>
            <person name="Punt P.J."/>
            <person name="Ram A.F."/>
            <person name="Ramon A."/>
            <person name="Rauscher S."/>
            <person name="Record E."/>
            <person name="Riano-Pachon D.M."/>
            <person name="Robert V."/>
            <person name="Roehrig J."/>
            <person name="Ruller R."/>
            <person name="Salamov A."/>
            <person name="Salih N.S."/>
            <person name="Samson R.A."/>
            <person name="Sandor E."/>
            <person name="Sanguinetti M."/>
            <person name="Schuetze T."/>
            <person name="Sepcic K."/>
            <person name="Shelest E."/>
            <person name="Sherlock G."/>
            <person name="Sophianopoulou V."/>
            <person name="Squina F.M."/>
            <person name="Sun H."/>
            <person name="Susca A."/>
            <person name="Todd R.B."/>
            <person name="Tsang A."/>
            <person name="Unkles S.E."/>
            <person name="van de Wiele N."/>
            <person name="van Rossen-Uffink D."/>
            <person name="Oliveira J.V."/>
            <person name="Vesth T.C."/>
            <person name="Visser J."/>
            <person name="Yu J.-H."/>
            <person name="Zhou M."/>
            <person name="Andersen M.R."/>
            <person name="Archer D.B."/>
            <person name="Baker S.E."/>
            <person name="Benoit I."/>
            <person name="Brakhage A.A."/>
            <person name="Braus G.H."/>
            <person name="Fischer R."/>
            <person name="Frisvad J.C."/>
            <person name="Goldman G.H."/>
            <person name="Houbraken J."/>
            <person name="Oakley B."/>
            <person name="Pocsi I."/>
            <person name="Scazzocchio C."/>
            <person name="Seiboth B."/>
            <person name="vanKuyk P.A."/>
            <person name="Wortman J."/>
            <person name="Dyer P.S."/>
            <person name="Grigoriev I.V."/>
        </authorList>
    </citation>
    <scope>NUCLEOTIDE SEQUENCE [LARGE SCALE GENOMIC DNA]</scope>
    <source>
        <strain evidence="3">ITEM 5010</strain>
    </source>
</reference>
<dbReference type="STRING" id="602072.A0A1R3RPT9"/>
<keyword evidence="3" id="KW-1185">Reference proteome</keyword>
<evidence type="ECO:0000313" key="3">
    <source>
        <dbReference type="Proteomes" id="UP000188318"/>
    </source>
</evidence>
<dbReference type="Proteomes" id="UP000188318">
    <property type="component" value="Unassembled WGS sequence"/>
</dbReference>
<sequence length="334" mass="38488">MREIVEVGFSRLHGELDATKGENHELKQHNNELKKELWNHQRIALRHLPTDDLSDASVHDEFVRLRESLSTWVEEFPDVSDGFLDSFQSAMGDIIHRSVGYGMSKSFPEGPVGVQSELLTEVSFGYIWKRLFDVLTPGPSRDNALLTELRDKMSLLTPRKGLLHLLDYMGAINGWRSDTVRAYVSLESYKSSVDDQCIQMVSDLRNFFARFKFERTVNWENKQNRLMKEILTPAARLATQLSCSLNRYRWEWYENERYFTRRVVRKSHLGILTVLDARTHNKVSTGKFECLSPAAPIGKLLVVIYPALFRCGDGKHDEILIEKGVILIRANDDL</sequence>
<name>A0A1R3RPT9_ASPC5</name>
<evidence type="ECO:0000313" key="2">
    <source>
        <dbReference type="EMBL" id="OOF96506.1"/>
    </source>
</evidence>
<keyword evidence="1" id="KW-0175">Coiled coil</keyword>
<accession>A0A1R3RPT9</accession>
<organism evidence="2 3">
    <name type="scientific">Aspergillus carbonarius (strain ITEM 5010)</name>
    <dbReference type="NCBI Taxonomy" id="602072"/>
    <lineage>
        <taxon>Eukaryota</taxon>
        <taxon>Fungi</taxon>
        <taxon>Dikarya</taxon>
        <taxon>Ascomycota</taxon>
        <taxon>Pezizomycotina</taxon>
        <taxon>Eurotiomycetes</taxon>
        <taxon>Eurotiomycetidae</taxon>
        <taxon>Eurotiales</taxon>
        <taxon>Aspergillaceae</taxon>
        <taxon>Aspergillus</taxon>
        <taxon>Aspergillus subgen. Circumdati</taxon>
    </lineage>
</organism>
<evidence type="ECO:0000256" key="1">
    <source>
        <dbReference type="SAM" id="Coils"/>
    </source>
</evidence>